<dbReference type="Proteomes" id="UP001479933">
    <property type="component" value="Chromosome"/>
</dbReference>
<evidence type="ECO:0000313" key="5">
    <source>
        <dbReference type="Proteomes" id="UP001479933"/>
    </source>
</evidence>
<protein>
    <submittedName>
        <fullName evidence="4">NAD(P)-binding domain-containing protein</fullName>
    </submittedName>
</protein>
<gene>
    <name evidence="4" type="ORF">RVF87_13440</name>
</gene>
<dbReference type="InterPro" id="IPR036291">
    <property type="entry name" value="NAD(P)-bd_dom_sf"/>
</dbReference>
<feature type="region of interest" description="Disordered" evidence="2">
    <location>
        <begin position="210"/>
        <end position="248"/>
    </location>
</feature>
<evidence type="ECO:0000256" key="1">
    <source>
        <dbReference type="ARBA" id="ARBA00023002"/>
    </source>
</evidence>
<feature type="compositionally biased region" description="Low complexity" evidence="2">
    <location>
        <begin position="213"/>
        <end position="233"/>
    </location>
</feature>
<feature type="domain" description="Pyrroline-5-carboxylate reductase catalytic N-terminal" evidence="3">
    <location>
        <begin position="8"/>
        <end position="97"/>
    </location>
</feature>
<dbReference type="Gene3D" id="3.40.50.720">
    <property type="entry name" value="NAD(P)-binding Rossmann-like Domain"/>
    <property type="match status" value="1"/>
</dbReference>
<keyword evidence="5" id="KW-1185">Reference proteome</keyword>
<dbReference type="RefSeq" id="WP_084247219.1">
    <property type="nucleotide sequence ID" value="NZ_CP136137.1"/>
</dbReference>
<keyword evidence="1" id="KW-0560">Oxidoreductase</keyword>
<dbReference type="SUPFAM" id="SSF51735">
    <property type="entry name" value="NAD(P)-binding Rossmann-fold domains"/>
    <property type="match status" value="1"/>
</dbReference>
<evidence type="ECO:0000259" key="3">
    <source>
        <dbReference type="Pfam" id="PF03807"/>
    </source>
</evidence>
<sequence length="248" mass="25689">MMATNQTTIGILGAGKVGTVLARLAVGAGYRVLIAASGDPVDIALTVDVLAPGATAVWSAEAARTADAVILALPLGKYHTVPREHLSGKLVIDAMNYWLETDGVRDDLSDPRTSTSHAVQDFLADSRIVKAFNHMGYHDLEDEARPSGSAVRKAVAIAGDDPADVAEVASIVDAFGFDPLAIGRLDAGTALQPGHPAFGANLGLDELSALLDPRPTASRSSSSAATSHPSPTAQQMVSRGDYPSIPSR</sequence>
<dbReference type="InterPro" id="IPR028939">
    <property type="entry name" value="P5C_Rdtase_cat_N"/>
</dbReference>
<reference evidence="4 5" key="1">
    <citation type="journal article" date="2023" name="Virus Evol.">
        <title>Computational host range prediction-The good, the bad, and the ugly.</title>
        <authorList>
            <person name="Howell A.A."/>
            <person name="Versoza C.J."/>
            <person name="Pfeifer S.P."/>
        </authorList>
    </citation>
    <scope>NUCLEOTIDE SEQUENCE [LARGE SCALE GENOMIC DNA]</scope>
    <source>
        <strain evidence="4 5">1610/1b</strain>
    </source>
</reference>
<evidence type="ECO:0000313" key="4">
    <source>
        <dbReference type="EMBL" id="WYY06076.1"/>
    </source>
</evidence>
<organism evidence="4 5">
    <name type="scientific">Gordonia hydrophobica</name>
    <dbReference type="NCBI Taxonomy" id="40516"/>
    <lineage>
        <taxon>Bacteria</taxon>
        <taxon>Bacillati</taxon>
        <taxon>Actinomycetota</taxon>
        <taxon>Actinomycetes</taxon>
        <taxon>Mycobacteriales</taxon>
        <taxon>Gordoniaceae</taxon>
        <taxon>Gordonia</taxon>
    </lineage>
</organism>
<proteinExistence type="predicted"/>
<dbReference type="InterPro" id="IPR051267">
    <property type="entry name" value="STEAP_metalloreductase"/>
</dbReference>
<dbReference type="EMBL" id="CP136137">
    <property type="protein sequence ID" value="WYY06076.1"/>
    <property type="molecule type" value="Genomic_DNA"/>
</dbReference>
<dbReference type="PANTHER" id="PTHR14239">
    <property type="entry name" value="DUDULIN-RELATED"/>
    <property type="match status" value="1"/>
</dbReference>
<dbReference type="Pfam" id="PF03807">
    <property type="entry name" value="F420_oxidored"/>
    <property type="match status" value="1"/>
</dbReference>
<name>A0ABZ2TY69_9ACTN</name>
<accession>A0ABZ2TY69</accession>
<evidence type="ECO:0000256" key="2">
    <source>
        <dbReference type="SAM" id="MobiDB-lite"/>
    </source>
</evidence>